<evidence type="ECO:0000313" key="2">
    <source>
        <dbReference type="Proteomes" id="UP001597400"/>
    </source>
</evidence>
<accession>A0ABW4TV98</accession>
<evidence type="ECO:0000313" key="1">
    <source>
        <dbReference type="EMBL" id="MFD1950627.1"/>
    </source>
</evidence>
<comment type="caution">
    <text evidence="1">The sequence shown here is derived from an EMBL/GenBank/DDBJ whole genome shotgun (WGS) entry which is preliminary data.</text>
</comment>
<dbReference type="Proteomes" id="UP001597400">
    <property type="component" value="Unassembled WGS sequence"/>
</dbReference>
<sequence>MKTFVTVLLAALIGAVGFHLYYLSAARDERCAWDHRVGWRSSDACRMHAVPAQYDRAAQKKLDALIDDVR</sequence>
<proteinExistence type="predicted"/>
<dbReference type="RefSeq" id="WP_380928807.1">
    <property type="nucleotide sequence ID" value="NZ_JBHUGS010000002.1"/>
</dbReference>
<organism evidence="1 2">
    <name type="scientific">Sphingomonas arantia</name>
    <dbReference type="NCBI Taxonomy" id="1460676"/>
    <lineage>
        <taxon>Bacteria</taxon>
        <taxon>Pseudomonadati</taxon>
        <taxon>Pseudomonadota</taxon>
        <taxon>Alphaproteobacteria</taxon>
        <taxon>Sphingomonadales</taxon>
        <taxon>Sphingomonadaceae</taxon>
        <taxon>Sphingomonas</taxon>
    </lineage>
</organism>
<dbReference type="EMBL" id="JBHUGS010000002">
    <property type="protein sequence ID" value="MFD1950627.1"/>
    <property type="molecule type" value="Genomic_DNA"/>
</dbReference>
<protein>
    <submittedName>
        <fullName evidence="1">Uncharacterized protein</fullName>
    </submittedName>
</protein>
<keyword evidence="2" id="KW-1185">Reference proteome</keyword>
<gene>
    <name evidence="1" type="ORF">ACFSGX_07590</name>
</gene>
<reference evidence="2" key="1">
    <citation type="journal article" date="2019" name="Int. J. Syst. Evol. Microbiol.">
        <title>The Global Catalogue of Microorganisms (GCM) 10K type strain sequencing project: providing services to taxonomists for standard genome sequencing and annotation.</title>
        <authorList>
            <consortium name="The Broad Institute Genomics Platform"/>
            <consortium name="The Broad Institute Genome Sequencing Center for Infectious Disease"/>
            <person name="Wu L."/>
            <person name="Ma J."/>
        </authorList>
    </citation>
    <scope>NUCLEOTIDE SEQUENCE [LARGE SCALE GENOMIC DNA]</scope>
    <source>
        <strain evidence="2">CGMCC 1.12702</strain>
    </source>
</reference>
<name>A0ABW4TV98_9SPHN</name>